<accession>A0A7J0BKB2</accession>
<dbReference type="PANTHER" id="PTHR30296:SF0">
    <property type="entry name" value="LACTATE UTILIZATION PROTEIN A"/>
    <property type="match status" value="1"/>
</dbReference>
<dbReference type="PANTHER" id="PTHR30296">
    <property type="entry name" value="UNCHARACTERIZED PROTEIN YKGE"/>
    <property type="match status" value="1"/>
</dbReference>
<dbReference type="Pfam" id="PF02754">
    <property type="entry name" value="CCG"/>
    <property type="match status" value="2"/>
</dbReference>
<dbReference type="AlphaFoldDB" id="A0A7J0BKB2"/>
<evidence type="ECO:0000313" key="3">
    <source>
        <dbReference type="Proteomes" id="UP000503840"/>
    </source>
</evidence>
<dbReference type="EMBL" id="BLVO01000013">
    <property type="protein sequence ID" value="GFM34079.1"/>
    <property type="molecule type" value="Genomic_DNA"/>
</dbReference>
<feature type="domain" description="Cysteine-rich" evidence="1">
    <location>
        <begin position="141"/>
        <end position="224"/>
    </location>
</feature>
<dbReference type="GO" id="GO:0005829">
    <property type="term" value="C:cytosol"/>
    <property type="evidence" value="ECO:0007669"/>
    <property type="project" value="TreeGrafter"/>
</dbReference>
<name>A0A7J0BKB2_9BACT</name>
<proteinExistence type="predicted"/>
<sequence length="250" mass="28112">MGNNPAKVKTVYYFGTCLVDMAYPKAGMAGIKLLQREGVEVIFPQEQGCCGQPAYNSGFRQEAKDVAWKQVQIFSGNNYPIIVPSGSCAGMMKYHYLELFKDDPEYYEVKKFCDRVHELTSFLNTVLNVQYTDKGNPVKLTWHSSCHARREMGCTDDSKALIRQLKNVELVEIEREHECCGFGGTFSIKQPEISAAMVHDKVEDIKNTGTRKFLTGDCGCMMNITGHMGKEKVAIEGQHIAEFILERING</sequence>
<comment type="caution">
    <text evidence="2">The sequence shown here is derived from an EMBL/GenBank/DDBJ whole genome shotgun (WGS) entry which is preliminary data.</text>
</comment>
<dbReference type="GO" id="GO:0016491">
    <property type="term" value="F:oxidoreductase activity"/>
    <property type="evidence" value="ECO:0007669"/>
    <property type="project" value="UniProtKB-ARBA"/>
</dbReference>
<protein>
    <submittedName>
        <fullName evidence="2">Fe-S oxidoreductase</fullName>
    </submittedName>
</protein>
<evidence type="ECO:0000259" key="1">
    <source>
        <dbReference type="Pfam" id="PF02754"/>
    </source>
</evidence>
<gene>
    <name evidence="2" type="ORF">DSM101010T_24440</name>
</gene>
<feature type="domain" description="Cysteine-rich" evidence="1">
    <location>
        <begin position="11"/>
        <end position="93"/>
    </location>
</feature>
<evidence type="ECO:0000313" key="2">
    <source>
        <dbReference type="EMBL" id="GFM34079.1"/>
    </source>
</evidence>
<dbReference type="Proteomes" id="UP000503840">
    <property type="component" value="Unassembled WGS sequence"/>
</dbReference>
<reference evidence="2 3" key="1">
    <citation type="submission" date="2020-05" db="EMBL/GenBank/DDBJ databases">
        <title>Draft genome sequence of Desulfovibrio sp. strain HN2T.</title>
        <authorList>
            <person name="Ueno A."/>
            <person name="Tamazawa S."/>
            <person name="Tamamura S."/>
            <person name="Murakami T."/>
            <person name="Kiyama T."/>
            <person name="Inomata H."/>
            <person name="Amano Y."/>
            <person name="Miyakawa K."/>
            <person name="Tamaki H."/>
            <person name="Naganuma T."/>
            <person name="Kaneko K."/>
        </authorList>
    </citation>
    <scope>NUCLEOTIDE SEQUENCE [LARGE SCALE GENOMIC DNA]</scope>
    <source>
        <strain evidence="2 3">HN2</strain>
    </source>
</reference>
<dbReference type="RefSeq" id="WP_205245215.1">
    <property type="nucleotide sequence ID" value="NZ_BLVO01000013.1"/>
</dbReference>
<organism evidence="2 3">
    <name type="scientific">Desulfovibrio subterraneus</name>
    <dbReference type="NCBI Taxonomy" id="2718620"/>
    <lineage>
        <taxon>Bacteria</taxon>
        <taxon>Pseudomonadati</taxon>
        <taxon>Thermodesulfobacteriota</taxon>
        <taxon>Desulfovibrionia</taxon>
        <taxon>Desulfovibrionales</taxon>
        <taxon>Desulfovibrionaceae</taxon>
        <taxon>Desulfovibrio</taxon>
    </lineage>
</organism>
<keyword evidence="3" id="KW-1185">Reference proteome</keyword>
<dbReference type="InterPro" id="IPR004017">
    <property type="entry name" value="Cys_rich_dom"/>
</dbReference>